<sequence>MIKPIISMSIVLLTGMMSETMAACATDSANSQYTQVIGAAALSSLLSGRTVCAMANGEQWQEYHSPSADLIDYKKGPNDPVDPSELVGTWTTVGSTAANSKAIYDYDASTFSYKVWQNGTPPNATYDFCNATTIITNAQLVTGSNGCP</sequence>
<keyword evidence="1" id="KW-0732">Signal</keyword>
<evidence type="ECO:0000313" key="2">
    <source>
        <dbReference type="EMBL" id="SJM89416.1"/>
    </source>
</evidence>
<name>A0A1R4GZL4_9GAMM</name>
<dbReference type="OrthoDB" id="8527913at2"/>
<dbReference type="AlphaFoldDB" id="A0A1R4GZL4"/>
<reference evidence="3" key="1">
    <citation type="submission" date="2017-02" db="EMBL/GenBank/DDBJ databases">
        <authorList>
            <person name="Daims H."/>
        </authorList>
    </citation>
    <scope>NUCLEOTIDE SEQUENCE [LARGE SCALE GENOMIC DNA]</scope>
</reference>
<evidence type="ECO:0000313" key="3">
    <source>
        <dbReference type="Proteomes" id="UP000195667"/>
    </source>
</evidence>
<dbReference type="EMBL" id="FUKI01000014">
    <property type="protein sequence ID" value="SJM89416.1"/>
    <property type="molecule type" value="Genomic_DNA"/>
</dbReference>
<organism evidence="2 3">
    <name type="scientific">Crenothrix polyspora</name>
    <dbReference type="NCBI Taxonomy" id="360316"/>
    <lineage>
        <taxon>Bacteria</taxon>
        <taxon>Pseudomonadati</taxon>
        <taxon>Pseudomonadota</taxon>
        <taxon>Gammaproteobacteria</taxon>
        <taxon>Methylococcales</taxon>
        <taxon>Crenotrichaceae</taxon>
        <taxon>Crenothrix</taxon>
    </lineage>
</organism>
<dbReference type="Proteomes" id="UP000195667">
    <property type="component" value="Unassembled WGS sequence"/>
</dbReference>
<feature type="signal peptide" evidence="1">
    <location>
        <begin position="1"/>
        <end position="22"/>
    </location>
</feature>
<keyword evidence="3" id="KW-1185">Reference proteome</keyword>
<protein>
    <submittedName>
        <fullName evidence="2">Uncharacterized protein</fullName>
    </submittedName>
</protein>
<evidence type="ECO:0000256" key="1">
    <source>
        <dbReference type="SAM" id="SignalP"/>
    </source>
</evidence>
<feature type="chain" id="PRO_5012639169" evidence="1">
    <location>
        <begin position="23"/>
        <end position="148"/>
    </location>
</feature>
<proteinExistence type="predicted"/>
<accession>A0A1R4GZL4</accession>
<dbReference type="RefSeq" id="WP_087142120.1">
    <property type="nucleotide sequence ID" value="NZ_FUKI01000014.1"/>
</dbReference>
<gene>
    <name evidence="2" type="ORF">CRENPOLYSF1_1100017</name>
</gene>